<evidence type="ECO:0000313" key="2">
    <source>
        <dbReference type="Proteomes" id="UP000218811"/>
    </source>
</evidence>
<reference evidence="1 2" key="1">
    <citation type="journal article" date="2012" name="Science">
        <title>The Paleozoic origin of enzymatic lignin decomposition reconstructed from 31 fungal genomes.</title>
        <authorList>
            <person name="Floudas D."/>
            <person name="Binder M."/>
            <person name="Riley R."/>
            <person name="Barry K."/>
            <person name="Blanchette R.A."/>
            <person name="Henrissat B."/>
            <person name="Martinez A.T."/>
            <person name="Otillar R."/>
            <person name="Spatafora J.W."/>
            <person name="Yadav J.S."/>
            <person name="Aerts A."/>
            <person name="Benoit I."/>
            <person name="Boyd A."/>
            <person name="Carlson A."/>
            <person name="Copeland A."/>
            <person name="Coutinho P.M."/>
            <person name="de Vries R.P."/>
            <person name="Ferreira P."/>
            <person name="Findley K."/>
            <person name="Foster B."/>
            <person name="Gaskell J."/>
            <person name="Glotzer D."/>
            <person name="Gorecki P."/>
            <person name="Heitman J."/>
            <person name="Hesse C."/>
            <person name="Hori C."/>
            <person name="Igarashi K."/>
            <person name="Jurgens J.A."/>
            <person name="Kallen N."/>
            <person name="Kersten P."/>
            <person name="Kohler A."/>
            <person name="Kuees U."/>
            <person name="Kumar T.K.A."/>
            <person name="Kuo A."/>
            <person name="LaButti K."/>
            <person name="Larrondo L.F."/>
            <person name="Lindquist E."/>
            <person name="Ling A."/>
            <person name="Lombard V."/>
            <person name="Lucas S."/>
            <person name="Lundell T."/>
            <person name="Martin R."/>
            <person name="McLaughlin D.J."/>
            <person name="Morgenstern I."/>
            <person name="Morin E."/>
            <person name="Murat C."/>
            <person name="Nagy L.G."/>
            <person name="Nolan M."/>
            <person name="Ohm R.A."/>
            <person name="Patyshakuliyeva A."/>
            <person name="Rokas A."/>
            <person name="Ruiz-Duenas F.J."/>
            <person name="Sabat G."/>
            <person name="Salamov A."/>
            <person name="Samejima M."/>
            <person name="Schmutz J."/>
            <person name="Slot J.C."/>
            <person name="St John F."/>
            <person name="Stenlid J."/>
            <person name="Sun H."/>
            <person name="Sun S."/>
            <person name="Syed K."/>
            <person name="Tsang A."/>
            <person name="Wiebenga A."/>
            <person name="Young D."/>
            <person name="Pisabarro A."/>
            <person name="Eastwood D.C."/>
            <person name="Martin F."/>
            <person name="Cullen D."/>
            <person name="Grigoriev I.V."/>
            <person name="Hibbett D.S."/>
        </authorList>
    </citation>
    <scope>NUCLEOTIDE SEQUENCE [LARGE SCALE GENOMIC DNA]</scope>
    <source>
        <strain evidence="1 2">MD-104</strain>
    </source>
</reference>
<dbReference type="Proteomes" id="UP000218811">
    <property type="component" value="Unassembled WGS sequence"/>
</dbReference>
<protein>
    <recommendedName>
        <fullName evidence="3">Ricin B lectin domain-containing protein</fullName>
    </recommendedName>
</protein>
<evidence type="ECO:0008006" key="3">
    <source>
        <dbReference type="Google" id="ProtNLM"/>
    </source>
</evidence>
<keyword evidence="2" id="KW-1185">Reference proteome</keyword>
<name>A0A2H3J2L1_WOLCO</name>
<proteinExistence type="predicted"/>
<accession>A0A2H3J2L1</accession>
<dbReference type="OMA" id="IYMIAVR"/>
<evidence type="ECO:0000313" key="1">
    <source>
        <dbReference type="EMBL" id="PCH35945.1"/>
    </source>
</evidence>
<dbReference type="OrthoDB" id="2801328at2759"/>
<gene>
    <name evidence="1" type="ORF">WOLCODRAFT_146011</name>
</gene>
<sequence>MIECTITNQLYNVVSPQGQGFVETPIVVANEAAVLRKWTLRKLDNGAYNILLPNINDELQPVVSDKKLLFAEGTFDTHDGVIVGGDSGRIVEWEVLSTARGDTSPDSGDLNGIYMIAVRGEPRMVWALPDGNDGTQVQVLDIFTADKPDRLRTGPRDDDASGVLQWKPRRWLWRIETAE</sequence>
<dbReference type="AlphaFoldDB" id="A0A2H3J2L1"/>
<organism evidence="1 2">
    <name type="scientific">Wolfiporia cocos (strain MD-104)</name>
    <name type="common">Brown rot fungus</name>
    <dbReference type="NCBI Taxonomy" id="742152"/>
    <lineage>
        <taxon>Eukaryota</taxon>
        <taxon>Fungi</taxon>
        <taxon>Dikarya</taxon>
        <taxon>Basidiomycota</taxon>
        <taxon>Agaricomycotina</taxon>
        <taxon>Agaricomycetes</taxon>
        <taxon>Polyporales</taxon>
        <taxon>Phaeolaceae</taxon>
        <taxon>Wolfiporia</taxon>
    </lineage>
</organism>
<dbReference type="EMBL" id="KB467865">
    <property type="protein sequence ID" value="PCH35945.1"/>
    <property type="molecule type" value="Genomic_DNA"/>
</dbReference>